<dbReference type="AlphaFoldDB" id="A0A1G6MTG4"/>
<proteinExistence type="predicted"/>
<dbReference type="OrthoDB" id="3480766at2"/>
<gene>
    <name evidence="2" type="ORF">SAMN05660690_2027</name>
</gene>
<dbReference type="Proteomes" id="UP000199416">
    <property type="component" value="Unassembled WGS sequence"/>
</dbReference>
<accession>A0A1G6MTG4</accession>
<evidence type="ECO:0000313" key="3">
    <source>
        <dbReference type="Proteomes" id="UP000199416"/>
    </source>
</evidence>
<keyword evidence="3" id="KW-1185">Reference proteome</keyword>
<organism evidence="2 3">
    <name type="scientific">Geodermatophilus telluris</name>
    <dbReference type="NCBI Taxonomy" id="1190417"/>
    <lineage>
        <taxon>Bacteria</taxon>
        <taxon>Bacillati</taxon>
        <taxon>Actinomycetota</taxon>
        <taxon>Actinomycetes</taxon>
        <taxon>Geodermatophilales</taxon>
        <taxon>Geodermatophilaceae</taxon>
        <taxon>Geodermatophilus</taxon>
    </lineage>
</organism>
<sequence length="131" mass="14278">MDVDDLERAHTLGSAVLRYEELRTRESLTDPDDPAGPRPLSREESLELLALGEVIARRATQGRQLTVRTARTTGASWAQIGRALGATRQSAWEAHRRWIDAQVAQRGTGGALGFDDDEAAEARALLANDAD</sequence>
<feature type="region of interest" description="Disordered" evidence="1">
    <location>
        <begin position="23"/>
        <end position="42"/>
    </location>
</feature>
<reference evidence="3" key="1">
    <citation type="submission" date="2016-10" db="EMBL/GenBank/DDBJ databases">
        <authorList>
            <person name="Varghese N."/>
            <person name="Submissions S."/>
        </authorList>
    </citation>
    <scope>NUCLEOTIDE SEQUENCE [LARGE SCALE GENOMIC DNA]</scope>
    <source>
        <strain evidence="3">DSM 45421</strain>
    </source>
</reference>
<dbReference type="RefSeq" id="WP_091365595.1">
    <property type="nucleotide sequence ID" value="NZ_FMZF01000002.1"/>
</dbReference>
<dbReference type="EMBL" id="FMZF01000002">
    <property type="protein sequence ID" value="SDC58833.1"/>
    <property type="molecule type" value="Genomic_DNA"/>
</dbReference>
<protein>
    <submittedName>
        <fullName evidence="2">Uncharacterized protein</fullName>
    </submittedName>
</protein>
<name>A0A1G6MTG4_9ACTN</name>
<evidence type="ECO:0000256" key="1">
    <source>
        <dbReference type="SAM" id="MobiDB-lite"/>
    </source>
</evidence>
<evidence type="ECO:0000313" key="2">
    <source>
        <dbReference type="EMBL" id="SDC58833.1"/>
    </source>
</evidence>